<dbReference type="Pfam" id="PF00072">
    <property type="entry name" value="Response_reg"/>
    <property type="match status" value="1"/>
</dbReference>
<dbReference type="GO" id="GO:0000155">
    <property type="term" value="F:phosphorelay sensor kinase activity"/>
    <property type="evidence" value="ECO:0007669"/>
    <property type="project" value="TreeGrafter"/>
</dbReference>
<dbReference type="Gene3D" id="3.30.565.10">
    <property type="entry name" value="Histidine kinase-like ATPase, C-terminal domain"/>
    <property type="match status" value="1"/>
</dbReference>
<dbReference type="SUPFAM" id="SSF52172">
    <property type="entry name" value="CheY-like"/>
    <property type="match status" value="1"/>
</dbReference>
<dbReference type="Gene3D" id="1.10.10.60">
    <property type="entry name" value="Homeodomain-like"/>
    <property type="match status" value="1"/>
</dbReference>
<dbReference type="PROSITE" id="PS01124">
    <property type="entry name" value="HTH_ARAC_FAMILY_2"/>
    <property type="match status" value="1"/>
</dbReference>
<evidence type="ECO:0000256" key="2">
    <source>
        <dbReference type="ARBA" id="ARBA00012438"/>
    </source>
</evidence>
<dbReference type="Pfam" id="PF07494">
    <property type="entry name" value="Reg_prop"/>
    <property type="match status" value="1"/>
</dbReference>
<feature type="domain" description="HTH araC/xylS-type" evidence="9">
    <location>
        <begin position="1169"/>
        <end position="1267"/>
    </location>
</feature>
<dbReference type="PROSITE" id="PS50110">
    <property type="entry name" value="RESPONSE_REGULATORY"/>
    <property type="match status" value="1"/>
</dbReference>
<evidence type="ECO:0000256" key="3">
    <source>
        <dbReference type="ARBA" id="ARBA00022553"/>
    </source>
</evidence>
<feature type="domain" description="Response regulatory" evidence="11">
    <location>
        <begin position="1032"/>
        <end position="1148"/>
    </location>
</feature>
<keyword evidence="8" id="KW-0732">Signal</keyword>
<evidence type="ECO:0000313" key="12">
    <source>
        <dbReference type="EMBL" id="KLV09163.1"/>
    </source>
</evidence>
<dbReference type="PROSITE" id="PS50109">
    <property type="entry name" value="HIS_KIN"/>
    <property type="match status" value="1"/>
</dbReference>
<dbReference type="SMART" id="SM00342">
    <property type="entry name" value="HTH_ARAC"/>
    <property type="match status" value="1"/>
</dbReference>
<reference evidence="12 13" key="1">
    <citation type="submission" date="2015-05" db="EMBL/GenBank/DDBJ databases">
        <title>Photobacterium galathea sp. nov.</title>
        <authorList>
            <person name="Machado H."/>
            <person name="Gram L."/>
        </authorList>
    </citation>
    <scope>NUCLEOTIDE SEQUENCE [LARGE SCALE GENOMIC DNA]</scope>
    <source>
        <strain evidence="12 13">CGMCC 1.12159</strain>
    </source>
</reference>
<dbReference type="InterPro" id="IPR004358">
    <property type="entry name" value="Sig_transdc_His_kin-like_C"/>
</dbReference>
<evidence type="ECO:0000256" key="8">
    <source>
        <dbReference type="SAM" id="SignalP"/>
    </source>
</evidence>
<evidence type="ECO:0000313" key="13">
    <source>
        <dbReference type="Proteomes" id="UP000036097"/>
    </source>
</evidence>
<organism evidence="12 13">
    <name type="scientific">Photobacterium aquae</name>
    <dbReference type="NCBI Taxonomy" id="1195763"/>
    <lineage>
        <taxon>Bacteria</taxon>
        <taxon>Pseudomonadati</taxon>
        <taxon>Pseudomonadota</taxon>
        <taxon>Gammaproteobacteria</taxon>
        <taxon>Vibrionales</taxon>
        <taxon>Vibrionaceae</taxon>
        <taxon>Photobacterium</taxon>
    </lineage>
</organism>
<dbReference type="AlphaFoldDB" id="A0A0J1HBW4"/>
<feature type="chain" id="PRO_5005252341" description="histidine kinase" evidence="8">
    <location>
        <begin position="25"/>
        <end position="1275"/>
    </location>
</feature>
<dbReference type="Pfam" id="PF12833">
    <property type="entry name" value="HTH_18"/>
    <property type="match status" value="1"/>
</dbReference>
<comment type="caution">
    <text evidence="12">The sequence shown here is derived from an EMBL/GenBank/DDBJ whole genome shotgun (WGS) entry which is preliminary data.</text>
</comment>
<evidence type="ECO:0000259" key="11">
    <source>
        <dbReference type="PROSITE" id="PS50110"/>
    </source>
</evidence>
<dbReference type="GO" id="GO:0043565">
    <property type="term" value="F:sequence-specific DNA binding"/>
    <property type="evidence" value="ECO:0007669"/>
    <property type="project" value="InterPro"/>
</dbReference>
<dbReference type="InterPro" id="IPR005467">
    <property type="entry name" value="His_kinase_dom"/>
</dbReference>
<feature type="transmembrane region" description="Helical" evidence="7">
    <location>
        <begin position="726"/>
        <end position="750"/>
    </location>
</feature>
<name>A0A0J1HBW4_9GAMM</name>
<keyword evidence="5" id="KW-0804">Transcription</keyword>
<dbReference type="Pfam" id="PF02518">
    <property type="entry name" value="HATPase_c"/>
    <property type="match status" value="1"/>
</dbReference>
<keyword evidence="3 6" id="KW-0597">Phosphoprotein</keyword>
<evidence type="ECO:0000256" key="1">
    <source>
        <dbReference type="ARBA" id="ARBA00000085"/>
    </source>
</evidence>
<dbReference type="EMBL" id="LDOT01000002">
    <property type="protein sequence ID" value="KLV09163.1"/>
    <property type="molecule type" value="Genomic_DNA"/>
</dbReference>
<feature type="domain" description="Histidine kinase" evidence="10">
    <location>
        <begin position="800"/>
        <end position="1011"/>
    </location>
</feature>
<keyword evidence="13" id="KW-1185">Reference proteome</keyword>
<dbReference type="PANTHER" id="PTHR43547:SF2">
    <property type="entry name" value="HYBRID SIGNAL TRANSDUCTION HISTIDINE KINASE C"/>
    <property type="match status" value="1"/>
</dbReference>
<accession>A0A0J1HBW4</accession>
<keyword evidence="7" id="KW-0472">Membrane</keyword>
<evidence type="ECO:0000256" key="5">
    <source>
        <dbReference type="ARBA" id="ARBA00023163"/>
    </source>
</evidence>
<dbReference type="PANTHER" id="PTHR43547">
    <property type="entry name" value="TWO-COMPONENT HISTIDINE KINASE"/>
    <property type="match status" value="1"/>
</dbReference>
<dbReference type="PATRIC" id="fig|1195763.3.peg.634"/>
<dbReference type="SMART" id="SM00387">
    <property type="entry name" value="HATPase_c"/>
    <property type="match status" value="1"/>
</dbReference>
<dbReference type="OrthoDB" id="9803764at2"/>
<dbReference type="InterPro" id="IPR001789">
    <property type="entry name" value="Sig_transdc_resp-reg_receiver"/>
</dbReference>
<dbReference type="EC" id="2.7.13.3" evidence="2"/>
<dbReference type="InterPro" id="IPR015943">
    <property type="entry name" value="WD40/YVTN_repeat-like_dom_sf"/>
</dbReference>
<dbReference type="CDD" id="cd00075">
    <property type="entry name" value="HATPase"/>
    <property type="match status" value="1"/>
</dbReference>
<dbReference type="InterPro" id="IPR009057">
    <property type="entry name" value="Homeodomain-like_sf"/>
</dbReference>
<dbReference type="SUPFAM" id="SSF46689">
    <property type="entry name" value="Homeodomain-like"/>
    <property type="match status" value="1"/>
</dbReference>
<dbReference type="Gene3D" id="2.130.10.10">
    <property type="entry name" value="YVTN repeat-like/Quinoprotein amine dehydrogenase"/>
    <property type="match status" value="2"/>
</dbReference>
<sequence length="1275" mass="141961">MARFISLFSLCLVIAAGTLFPALASNNLFFPLPYQEAGNVIAAKKIIQDEYNGLWLVGARGYLNFYDGRNLRPALDQSGAPIIGVTDAVMVGRYLWLVKDGFAYRYHPHRTMLTKLNISMVEIEFVAPADDGAWFANRRGIYHVATSEQSPRFTAFPYPMNLSGLYRTKHALLVASMQGVTEYTIADNHLVPEPKGTLLSQHRVTAAYEDSSGEWWFGTHNGLLKGRNGQQVVFSNGKALNKAVTSIVENSQGFWVGTKFGLYQFDRDDRRLTVSQYELHNDFSLPSDHILSLQGDSYGALWVSTVKGLRYLPQMGKNLKRRRFGDLPGQIDASVVNDMAYSSNGNYWLATDNGLFELSPFLDVRHHEPRFGSIRQLAMSAEGLWLAAEKGIYRYSPLTHKWRKLAIPTLDMSVTAIKLDQYGSLWVAAGASLYRYWPDTAEWMVFGSHWQKDPLGDESINVIYEDSEHQIWIGTNYGLYLFDSGHLYLEESSLANGGIIDIYEDRMGQLWVAGQYGLSYSQGLNPLALQGVDLGSTRARPVCLVGNSSGVWAASSHGLAYLSFDATLKRLFAQTDAIVPNEFNVSACQHSLLGNILLGSREGIVEISADRLLNAPREPLRLTISEVRVDNQLYQIGGGSGGNFVLPYGSAINVEFSIMPGILNPKVEYRLVRDLQGNGPWHEMGSPSLSLDRLMPGGFVLEARINQPGLPPSTVLRFPIVVDKPWYMSAGLTFVVLSLAGVIVLGGLYWRSRHYTEQNMQLKQAVFQKTAKIELHKKQLNASNIQLQRILEVRQTIMAQLSNELRMPLRLAMGLINGSRGSVEAGSKLAMLEGHIAHALHVAEQMLSKDALALNEPERQCEQLVSPIIQATCLSWQIEADKKQIALCLEDTTSGLSVFMAPYHLEIILGNLLSNALKYTDSKGGITVTIKSLQSQIVMSVSDTGKGMSEETKAHLFESYYQESYQQGKETGYGLGLSTVKQLLEVYGGDISVISYQGLGSEFIVRLPIYRSNNGNKCENGTVLRRSGSLPHILIASTDKAAIECWEMLLGQDYALTTVSDGYEALIIMFEQLPDMLIADQSLPGLTGSQLLQRVAEECPDDYQPKRLLVDVESRDSHREYLSAGWLHRVLLKPVDANQLLEHITHLLPVSKAAGHSEFYDMNDFAWQDRVKALVVKHFHELEFDLTMAAKALGMPERSLQRQFQLQFGMTFKDYIDQLRFEQAVIMLKQGDKVADVALACGFNDPSYFTARFKSHTGLTPSQFVSSEAEESVVG</sequence>
<dbReference type="GO" id="GO:0003700">
    <property type="term" value="F:DNA-binding transcription factor activity"/>
    <property type="evidence" value="ECO:0007669"/>
    <property type="project" value="InterPro"/>
</dbReference>
<feature type="modified residue" description="4-aspartylphosphate" evidence="6">
    <location>
        <position position="1080"/>
    </location>
</feature>
<gene>
    <name evidence="12" type="ORF">ABT56_02930</name>
</gene>
<feature type="signal peptide" evidence="8">
    <location>
        <begin position="1"/>
        <end position="24"/>
    </location>
</feature>
<keyword evidence="7" id="KW-0812">Transmembrane</keyword>
<dbReference type="Proteomes" id="UP000036097">
    <property type="component" value="Unassembled WGS sequence"/>
</dbReference>
<dbReference type="Gene3D" id="3.40.50.2300">
    <property type="match status" value="1"/>
</dbReference>
<evidence type="ECO:0000259" key="9">
    <source>
        <dbReference type="PROSITE" id="PS01124"/>
    </source>
</evidence>
<dbReference type="SUPFAM" id="SSF55874">
    <property type="entry name" value="ATPase domain of HSP90 chaperone/DNA topoisomerase II/histidine kinase"/>
    <property type="match status" value="1"/>
</dbReference>
<dbReference type="SUPFAM" id="SSF63829">
    <property type="entry name" value="Calcium-dependent phosphotriesterase"/>
    <property type="match status" value="2"/>
</dbReference>
<evidence type="ECO:0000256" key="6">
    <source>
        <dbReference type="PROSITE-ProRule" id="PRU00169"/>
    </source>
</evidence>
<keyword evidence="7" id="KW-1133">Transmembrane helix</keyword>
<evidence type="ECO:0000259" key="10">
    <source>
        <dbReference type="PROSITE" id="PS50109"/>
    </source>
</evidence>
<dbReference type="InterPro" id="IPR018060">
    <property type="entry name" value="HTH_AraC"/>
</dbReference>
<dbReference type="STRING" id="1195763.ABT56_02930"/>
<dbReference type="PRINTS" id="PR00344">
    <property type="entry name" value="BCTRLSENSOR"/>
</dbReference>
<evidence type="ECO:0000256" key="7">
    <source>
        <dbReference type="SAM" id="Phobius"/>
    </source>
</evidence>
<evidence type="ECO:0000256" key="4">
    <source>
        <dbReference type="ARBA" id="ARBA00023015"/>
    </source>
</evidence>
<comment type="catalytic activity">
    <reaction evidence="1">
        <text>ATP + protein L-histidine = ADP + protein N-phospho-L-histidine.</text>
        <dbReference type="EC" id="2.7.13.3"/>
    </reaction>
</comment>
<dbReference type="InterPro" id="IPR003594">
    <property type="entry name" value="HATPase_dom"/>
</dbReference>
<keyword evidence="4" id="KW-0805">Transcription regulation</keyword>
<dbReference type="InterPro" id="IPR011110">
    <property type="entry name" value="Reg_prop"/>
</dbReference>
<dbReference type="InterPro" id="IPR011006">
    <property type="entry name" value="CheY-like_superfamily"/>
</dbReference>
<protein>
    <recommendedName>
        <fullName evidence="2">histidine kinase</fullName>
        <ecNumber evidence="2">2.7.13.3</ecNumber>
    </recommendedName>
</protein>
<dbReference type="InterPro" id="IPR036890">
    <property type="entry name" value="HATPase_C_sf"/>
</dbReference>
<proteinExistence type="predicted"/>